<dbReference type="STRING" id="1963862.B4O97_09035"/>
<evidence type="ECO:0000256" key="1">
    <source>
        <dbReference type="SAM" id="Coils"/>
    </source>
</evidence>
<reference evidence="4 5" key="1">
    <citation type="submission" date="2017-03" db="EMBL/GenBank/DDBJ databases">
        <title>Draft Genome sequence of Marispirochaeta sp. strain JC444.</title>
        <authorList>
            <person name="Shivani Y."/>
            <person name="Subhash Y."/>
            <person name="Sasikala C."/>
            <person name="Ramana C."/>
        </authorList>
    </citation>
    <scope>NUCLEOTIDE SEQUENCE [LARGE SCALE GENOMIC DNA]</scope>
    <source>
        <strain evidence="4 5">JC444</strain>
    </source>
</reference>
<evidence type="ECO:0000259" key="3">
    <source>
        <dbReference type="Pfam" id="PF14257"/>
    </source>
</evidence>
<feature type="coiled-coil region" evidence="1">
    <location>
        <begin position="94"/>
        <end position="171"/>
    </location>
</feature>
<keyword evidence="2" id="KW-0732">Signal</keyword>
<dbReference type="AlphaFoldDB" id="A0A1Y1RXW8"/>
<dbReference type="Pfam" id="PF14257">
    <property type="entry name" value="DUF4349"/>
    <property type="match status" value="1"/>
</dbReference>
<feature type="domain" description="DUF4349" evidence="3">
    <location>
        <begin position="32"/>
        <end position="179"/>
    </location>
</feature>
<organism evidence="4 5">
    <name type="scientific">Marispirochaeta aestuarii</name>
    <dbReference type="NCBI Taxonomy" id="1963862"/>
    <lineage>
        <taxon>Bacteria</taxon>
        <taxon>Pseudomonadati</taxon>
        <taxon>Spirochaetota</taxon>
        <taxon>Spirochaetia</taxon>
        <taxon>Spirochaetales</taxon>
        <taxon>Spirochaetaceae</taxon>
        <taxon>Marispirochaeta</taxon>
    </lineage>
</organism>
<feature type="chain" id="PRO_5013231476" description="DUF4349 domain-containing protein" evidence="2">
    <location>
        <begin position="25"/>
        <end position="347"/>
    </location>
</feature>
<comment type="caution">
    <text evidence="4">The sequence shown here is derived from an EMBL/GenBank/DDBJ whole genome shotgun (WGS) entry which is preliminary data.</text>
</comment>
<feature type="signal peptide" evidence="2">
    <location>
        <begin position="1"/>
        <end position="24"/>
    </location>
</feature>
<name>A0A1Y1RXW8_9SPIO</name>
<dbReference type="Proteomes" id="UP000192343">
    <property type="component" value="Unassembled WGS sequence"/>
</dbReference>
<protein>
    <recommendedName>
        <fullName evidence="3">DUF4349 domain-containing protein</fullName>
    </recommendedName>
</protein>
<evidence type="ECO:0000313" key="5">
    <source>
        <dbReference type="Proteomes" id="UP000192343"/>
    </source>
</evidence>
<proteinExistence type="predicted"/>
<sequence length="347" mass="39509">MTVRTRLWGILFVLCGILSTVSFAESEDTASVSYHVEARLVVYDSDAAGDRIVEWFESSGGYFTARHGEYVEGRLPFGLLEGIQERLKGFGEELQEYTLIASDLSEELQRTEASLSSREEVLSRNLELLGGADFSGTLAIEREIRDLISEIESLRARISQLKNNIRFAAVRLNLRSQGHFPDNGKFSSFTWINSLDFYSFMEDEPQKRRFTWLPRFAPVNEGPEGFSVYRDSRLFRAVSPDGVRIRVREVRPEPSMDLSFWQSAVTKYLVESGYEQRGDGIRLGNSGKRGFMLRWLLPYGQEEYVYALAIIPDGKDLCLVEIAGKLEAFDMHYTAIEEWVRTAAQGL</sequence>
<gene>
    <name evidence="4" type="ORF">B4O97_09035</name>
</gene>
<keyword evidence="5" id="KW-1185">Reference proteome</keyword>
<evidence type="ECO:0000313" key="4">
    <source>
        <dbReference type="EMBL" id="ORC35309.1"/>
    </source>
</evidence>
<evidence type="ECO:0000256" key="2">
    <source>
        <dbReference type="SAM" id="SignalP"/>
    </source>
</evidence>
<dbReference type="OrthoDB" id="369730at2"/>
<accession>A0A1Y1RXW8</accession>
<dbReference type="EMBL" id="MWQY01000009">
    <property type="protein sequence ID" value="ORC35309.1"/>
    <property type="molecule type" value="Genomic_DNA"/>
</dbReference>
<dbReference type="InterPro" id="IPR025645">
    <property type="entry name" value="DUF4349"/>
</dbReference>
<dbReference type="RefSeq" id="WP_083050205.1">
    <property type="nucleotide sequence ID" value="NZ_MWQY01000009.1"/>
</dbReference>
<keyword evidence="1" id="KW-0175">Coiled coil</keyword>